<dbReference type="Proteomes" id="UP000018781">
    <property type="component" value="Plasmid unnamed"/>
</dbReference>
<name>V9XL94_9NOCA</name>
<proteinExistence type="predicted"/>
<keyword evidence="1" id="KW-0614">Plasmid</keyword>
<dbReference type="AlphaFoldDB" id="V9XL94"/>
<reference evidence="1 2" key="1">
    <citation type="journal article" date="2014" name="Genome Announc.">
        <title>Complete Genome of Rhodococcus pyridinivorans SB3094, a Methyl-Ethyl-Ketone-Degrading Bacterium Used for Bioaugmentation.</title>
        <authorList>
            <person name="Dueholm M.S."/>
            <person name="Albertsen M."/>
            <person name="D'Imperio S."/>
            <person name="Tale V.P."/>
            <person name="Lewis D."/>
            <person name="Nielsen P.H."/>
            <person name="Nielsen J.L."/>
        </authorList>
    </citation>
    <scope>NUCLEOTIDE SEQUENCE [LARGE SCALE GENOMIC DNA]</scope>
    <source>
        <strain evidence="2">SB3094</strain>
        <plasmid evidence="2">1</plasmid>
    </source>
</reference>
<evidence type="ECO:0000313" key="1">
    <source>
        <dbReference type="EMBL" id="AHD24221.1"/>
    </source>
</evidence>
<accession>V9XL94</accession>
<dbReference type="eggNOG" id="ENOG5031FM4">
    <property type="taxonomic scope" value="Bacteria"/>
</dbReference>
<gene>
    <name evidence="1" type="ORF">Y013_24650</name>
</gene>
<dbReference type="EMBL" id="CP006997">
    <property type="protein sequence ID" value="AHD24221.1"/>
    <property type="molecule type" value="Genomic_DNA"/>
</dbReference>
<sequence>MPTAWRPLVFSATEPVSAGWGAHIDSGKVLEIAAGSKRLLWPTIRTPAGTGPVPGLEHVVAQAKSLRPEQIVEVLLRYIDDDDPGKTHVKTVDATTVRYPGDDNVKLDLARPLPVPAWTAYNLGIISADTRDKLAAAATALNHQRMSDVIRAASNDPRYANLVPMLREAHKDGDITRFKKLADRAKKDFNIARPFHLMRGTTLAQQVGVGADPATISWLTRYLVRNTKRCLELSMEETSRHAFARFSALTQGKGGSAF</sequence>
<dbReference type="PATRIC" id="fig|1435356.3.peg.4972"/>
<geneLocation type="plasmid" evidence="2">
    <name>1</name>
</geneLocation>
<protein>
    <submittedName>
        <fullName evidence="1">Uncharacterized protein</fullName>
    </submittedName>
</protein>
<dbReference type="KEGG" id="rpy:Y013_24650"/>
<organism evidence="1 2">
    <name type="scientific">Rhodococcus pyridinivorans SB3094</name>
    <dbReference type="NCBI Taxonomy" id="1435356"/>
    <lineage>
        <taxon>Bacteria</taxon>
        <taxon>Bacillati</taxon>
        <taxon>Actinomycetota</taxon>
        <taxon>Actinomycetes</taxon>
        <taxon>Mycobacteriales</taxon>
        <taxon>Nocardiaceae</taxon>
        <taxon>Rhodococcus</taxon>
    </lineage>
</organism>
<evidence type="ECO:0000313" key="2">
    <source>
        <dbReference type="Proteomes" id="UP000018781"/>
    </source>
</evidence>
<dbReference type="HOGENOM" id="CLU_1077209_0_0_11"/>